<evidence type="ECO:0000313" key="3">
    <source>
        <dbReference type="Proteomes" id="UP000267821"/>
    </source>
</evidence>
<dbReference type="EMBL" id="ML121546">
    <property type="protein sequence ID" value="RPB23412.1"/>
    <property type="molecule type" value="Genomic_DNA"/>
</dbReference>
<gene>
    <name evidence="2" type="ORF">L211DRAFT_849685</name>
</gene>
<dbReference type="Proteomes" id="UP000267821">
    <property type="component" value="Unassembled WGS sequence"/>
</dbReference>
<evidence type="ECO:0000256" key="1">
    <source>
        <dbReference type="SAM" id="MobiDB-lite"/>
    </source>
</evidence>
<dbReference type="OrthoDB" id="10262177at2759"/>
<reference evidence="2 3" key="1">
    <citation type="journal article" date="2018" name="Nat. Ecol. Evol.">
        <title>Pezizomycetes genomes reveal the molecular basis of ectomycorrhizal truffle lifestyle.</title>
        <authorList>
            <person name="Murat C."/>
            <person name="Payen T."/>
            <person name="Noel B."/>
            <person name="Kuo A."/>
            <person name="Morin E."/>
            <person name="Chen J."/>
            <person name="Kohler A."/>
            <person name="Krizsan K."/>
            <person name="Balestrini R."/>
            <person name="Da Silva C."/>
            <person name="Montanini B."/>
            <person name="Hainaut M."/>
            <person name="Levati E."/>
            <person name="Barry K.W."/>
            <person name="Belfiori B."/>
            <person name="Cichocki N."/>
            <person name="Clum A."/>
            <person name="Dockter R.B."/>
            <person name="Fauchery L."/>
            <person name="Guy J."/>
            <person name="Iotti M."/>
            <person name="Le Tacon F."/>
            <person name="Lindquist E.A."/>
            <person name="Lipzen A."/>
            <person name="Malagnac F."/>
            <person name="Mello A."/>
            <person name="Molinier V."/>
            <person name="Miyauchi S."/>
            <person name="Poulain J."/>
            <person name="Riccioni C."/>
            <person name="Rubini A."/>
            <person name="Sitrit Y."/>
            <person name="Splivallo R."/>
            <person name="Traeger S."/>
            <person name="Wang M."/>
            <person name="Zifcakova L."/>
            <person name="Wipf D."/>
            <person name="Zambonelli A."/>
            <person name="Paolocci F."/>
            <person name="Nowrousian M."/>
            <person name="Ottonello S."/>
            <person name="Baldrian P."/>
            <person name="Spatafora J.W."/>
            <person name="Henrissat B."/>
            <person name="Nagy L.G."/>
            <person name="Aury J.M."/>
            <person name="Wincker P."/>
            <person name="Grigoriev I.V."/>
            <person name="Bonfante P."/>
            <person name="Martin F.M."/>
        </authorList>
    </citation>
    <scope>NUCLEOTIDE SEQUENCE [LARGE SCALE GENOMIC DNA]</scope>
    <source>
        <strain evidence="2 3">ATCC MYA-4762</strain>
    </source>
</reference>
<name>A0A3N4LQ53_9PEZI</name>
<keyword evidence="3" id="KW-1185">Reference proteome</keyword>
<sequence length="141" mass="15410">MVVHRGADIRMSCDQEAGIKNDFCPAACDIWERNGNDTNDGTSDTSPIRSLSPPISTPSPPNSPLTSSTPPANAIFHLTETEQILQETVSRFAQLNMLPKVREMDGRDEGCVIEGLLENGFMVIEDFRGIWRRGDGGDCGD</sequence>
<evidence type="ECO:0000313" key="2">
    <source>
        <dbReference type="EMBL" id="RPB23412.1"/>
    </source>
</evidence>
<feature type="compositionally biased region" description="Low complexity" evidence="1">
    <location>
        <begin position="45"/>
        <end position="54"/>
    </location>
</feature>
<dbReference type="AlphaFoldDB" id="A0A3N4LQ53"/>
<accession>A0A3N4LQ53</accession>
<protein>
    <recommendedName>
        <fullName evidence="4">Acyl-CoA dehydrogenase/oxidase N-terminal domain-containing protein</fullName>
    </recommendedName>
</protein>
<organism evidence="2 3">
    <name type="scientific">Terfezia boudieri ATCC MYA-4762</name>
    <dbReference type="NCBI Taxonomy" id="1051890"/>
    <lineage>
        <taxon>Eukaryota</taxon>
        <taxon>Fungi</taxon>
        <taxon>Dikarya</taxon>
        <taxon>Ascomycota</taxon>
        <taxon>Pezizomycotina</taxon>
        <taxon>Pezizomycetes</taxon>
        <taxon>Pezizales</taxon>
        <taxon>Pezizaceae</taxon>
        <taxon>Terfezia</taxon>
    </lineage>
</organism>
<evidence type="ECO:0008006" key="4">
    <source>
        <dbReference type="Google" id="ProtNLM"/>
    </source>
</evidence>
<feature type="region of interest" description="Disordered" evidence="1">
    <location>
        <begin position="35"/>
        <end position="72"/>
    </location>
</feature>
<proteinExistence type="predicted"/>
<dbReference type="InParanoid" id="A0A3N4LQ53"/>